<reference evidence="1 2" key="1">
    <citation type="journal article" date="2020" name="BMC Genomics">
        <title>Intraspecific diversification of the crop wild relative Brassica cretica Lam. using demographic model selection.</title>
        <authorList>
            <person name="Kioukis A."/>
            <person name="Michalopoulou V.A."/>
            <person name="Briers L."/>
            <person name="Pirintsos S."/>
            <person name="Studholme D.J."/>
            <person name="Pavlidis P."/>
            <person name="Sarris P.F."/>
        </authorList>
    </citation>
    <scope>NUCLEOTIDE SEQUENCE [LARGE SCALE GENOMIC DNA]</scope>
    <source>
        <strain evidence="2">cv. PFS-1207/04</strain>
    </source>
</reference>
<accession>A0ABQ7CL99</accession>
<evidence type="ECO:0000313" key="1">
    <source>
        <dbReference type="EMBL" id="KAF3551983.1"/>
    </source>
</evidence>
<dbReference type="Proteomes" id="UP000266723">
    <property type="component" value="Unassembled WGS sequence"/>
</dbReference>
<protein>
    <submittedName>
        <fullName evidence="1">Uncharacterized protein</fullName>
    </submittedName>
</protein>
<comment type="caution">
    <text evidence="1">The sequence shown here is derived from an EMBL/GenBank/DDBJ whole genome shotgun (WGS) entry which is preliminary data.</text>
</comment>
<sequence length="100" mass="11147">MFDHSLDGLSSATVARCFLFLIDLASQASLISLGREVLAFDQNHWSGGCHIFFNVPVDVNSMHCLEESNQDLQLPWRLDIVTNSSCRFRIVASSMPSEIS</sequence>
<proteinExistence type="predicted"/>
<dbReference type="EMBL" id="QGKV02000832">
    <property type="protein sequence ID" value="KAF3551983.1"/>
    <property type="molecule type" value="Genomic_DNA"/>
</dbReference>
<organism evidence="1 2">
    <name type="scientific">Brassica cretica</name>
    <name type="common">Mustard</name>
    <dbReference type="NCBI Taxonomy" id="69181"/>
    <lineage>
        <taxon>Eukaryota</taxon>
        <taxon>Viridiplantae</taxon>
        <taxon>Streptophyta</taxon>
        <taxon>Embryophyta</taxon>
        <taxon>Tracheophyta</taxon>
        <taxon>Spermatophyta</taxon>
        <taxon>Magnoliopsida</taxon>
        <taxon>eudicotyledons</taxon>
        <taxon>Gunneridae</taxon>
        <taxon>Pentapetalae</taxon>
        <taxon>rosids</taxon>
        <taxon>malvids</taxon>
        <taxon>Brassicales</taxon>
        <taxon>Brassicaceae</taxon>
        <taxon>Brassiceae</taxon>
        <taxon>Brassica</taxon>
    </lineage>
</organism>
<keyword evidence="2" id="KW-1185">Reference proteome</keyword>
<gene>
    <name evidence="1" type="ORF">DY000_02002437</name>
</gene>
<evidence type="ECO:0000313" key="2">
    <source>
        <dbReference type="Proteomes" id="UP000266723"/>
    </source>
</evidence>
<name>A0ABQ7CL99_BRACR</name>